<dbReference type="InterPro" id="IPR000277">
    <property type="entry name" value="Cys/Met-Metab_PyrdxlP-dep_enz"/>
</dbReference>
<dbReference type="VEuPathDB" id="FungiDB:BO97DRAFT_127554"/>
<comment type="cofactor">
    <cofactor evidence="1 3">
        <name>pyridoxal 5'-phosphate</name>
        <dbReference type="ChEBI" id="CHEBI:597326"/>
    </cofactor>
</comment>
<dbReference type="Pfam" id="PF01053">
    <property type="entry name" value="Cys_Met_Meta_PP"/>
    <property type="match status" value="1"/>
</dbReference>
<keyword evidence="4" id="KW-0808">Transferase</keyword>
<gene>
    <name evidence="4" type="ORF">BO97DRAFT_127554</name>
</gene>
<dbReference type="SUPFAM" id="SSF53383">
    <property type="entry name" value="PLP-dependent transferases"/>
    <property type="match status" value="1"/>
</dbReference>
<dbReference type="PANTHER" id="PTHR42699">
    <property type="match status" value="1"/>
</dbReference>
<evidence type="ECO:0000256" key="1">
    <source>
        <dbReference type="ARBA" id="ARBA00001933"/>
    </source>
</evidence>
<dbReference type="STRING" id="1450537.A0A395HUH8"/>
<dbReference type="GeneID" id="37194307"/>
<dbReference type="GO" id="GO:0003962">
    <property type="term" value="F:cystathionine gamma-synthase activity"/>
    <property type="evidence" value="ECO:0007669"/>
    <property type="project" value="TreeGrafter"/>
</dbReference>
<accession>A0A395HUH8</accession>
<evidence type="ECO:0000256" key="3">
    <source>
        <dbReference type="RuleBase" id="RU362118"/>
    </source>
</evidence>
<dbReference type="PANTHER" id="PTHR42699:SF1">
    <property type="entry name" value="CYSTATHIONINE GAMMA-SYNTHASE-RELATED"/>
    <property type="match status" value="1"/>
</dbReference>
<dbReference type="EMBL" id="KZ824295">
    <property type="protein sequence ID" value="RAL10488.1"/>
    <property type="molecule type" value="Genomic_DNA"/>
</dbReference>
<comment type="similarity">
    <text evidence="3">Belongs to the trans-sulfuration enzymes family.</text>
</comment>
<keyword evidence="2 3" id="KW-0663">Pyridoxal phosphate</keyword>
<name>A0A395HUH8_ASPHC</name>
<dbReference type="OrthoDB" id="10047078at2759"/>
<dbReference type="Gene3D" id="3.90.1150.10">
    <property type="entry name" value="Aspartate Aminotransferase, domain 1"/>
    <property type="match status" value="1"/>
</dbReference>
<protein>
    <submittedName>
        <fullName evidence="4">PLP-dependent transferase</fullName>
    </submittedName>
</protein>
<dbReference type="InterPro" id="IPR015424">
    <property type="entry name" value="PyrdxlP-dep_Trfase"/>
</dbReference>
<evidence type="ECO:0000313" key="4">
    <source>
        <dbReference type="EMBL" id="RAL10488.1"/>
    </source>
</evidence>
<sequence length="219" mass="25254">MLACPDLKRTRKLADTYDFSMVVDETIAHAVKFYFLPFADVVISNLTKIFSGECNVMGGGAILNPEGRHYQGLKRAFDASHEDNHRARDVMFMGRNSRNFVVQIQRINENVKVICEILRAHPLVKEVYYRKYSPTRRMMVTAAPTGGYGGLLLFTFQQKEHAIPFFRSDRDCERPESRGQLPLDFALYMCFSHNLGSWIGWRRLECRQICCALALESRM</sequence>
<reference evidence="4 5" key="1">
    <citation type="submission" date="2018-02" db="EMBL/GenBank/DDBJ databases">
        <title>The genomes of Aspergillus section Nigri reveals drivers in fungal speciation.</title>
        <authorList>
            <consortium name="DOE Joint Genome Institute"/>
            <person name="Vesth T.C."/>
            <person name="Nybo J."/>
            <person name="Theobald S."/>
            <person name="Brandl J."/>
            <person name="Frisvad J.C."/>
            <person name="Nielsen K.F."/>
            <person name="Lyhne E.K."/>
            <person name="Kogle M.E."/>
            <person name="Kuo A."/>
            <person name="Riley R."/>
            <person name="Clum A."/>
            <person name="Nolan M."/>
            <person name="Lipzen A."/>
            <person name="Salamov A."/>
            <person name="Henrissat B."/>
            <person name="Wiebenga A."/>
            <person name="De vries R.P."/>
            <person name="Grigoriev I.V."/>
            <person name="Mortensen U.H."/>
            <person name="Andersen M.R."/>
            <person name="Baker S.E."/>
        </authorList>
    </citation>
    <scope>NUCLEOTIDE SEQUENCE [LARGE SCALE GENOMIC DNA]</scope>
    <source>
        <strain evidence="4 5">CBS 101889</strain>
    </source>
</reference>
<dbReference type="RefSeq" id="XP_025549642.1">
    <property type="nucleotide sequence ID" value="XM_025690018.1"/>
</dbReference>
<organism evidence="4 5">
    <name type="scientific">Aspergillus homomorphus (strain CBS 101889)</name>
    <dbReference type="NCBI Taxonomy" id="1450537"/>
    <lineage>
        <taxon>Eukaryota</taxon>
        <taxon>Fungi</taxon>
        <taxon>Dikarya</taxon>
        <taxon>Ascomycota</taxon>
        <taxon>Pezizomycotina</taxon>
        <taxon>Eurotiomycetes</taxon>
        <taxon>Eurotiomycetidae</taxon>
        <taxon>Eurotiales</taxon>
        <taxon>Aspergillaceae</taxon>
        <taxon>Aspergillus</taxon>
        <taxon>Aspergillus subgen. Circumdati</taxon>
    </lineage>
</organism>
<dbReference type="Gene3D" id="3.40.640.10">
    <property type="entry name" value="Type I PLP-dependent aspartate aminotransferase-like (Major domain)"/>
    <property type="match status" value="1"/>
</dbReference>
<dbReference type="GO" id="GO:0019346">
    <property type="term" value="P:transsulfuration"/>
    <property type="evidence" value="ECO:0007669"/>
    <property type="project" value="InterPro"/>
</dbReference>
<proteinExistence type="inferred from homology"/>
<dbReference type="InterPro" id="IPR015422">
    <property type="entry name" value="PyrdxlP-dep_Trfase_small"/>
</dbReference>
<dbReference type="AlphaFoldDB" id="A0A395HUH8"/>
<evidence type="ECO:0000313" key="5">
    <source>
        <dbReference type="Proteomes" id="UP000248961"/>
    </source>
</evidence>
<keyword evidence="5" id="KW-1185">Reference proteome</keyword>
<dbReference type="InterPro" id="IPR051750">
    <property type="entry name" value="Trans-sulfuration_enzymes"/>
</dbReference>
<dbReference type="Proteomes" id="UP000248961">
    <property type="component" value="Unassembled WGS sequence"/>
</dbReference>
<dbReference type="InterPro" id="IPR015421">
    <property type="entry name" value="PyrdxlP-dep_Trfase_major"/>
</dbReference>
<evidence type="ECO:0000256" key="2">
    <source>
        <dbReference type="ARBA" id="ARBA00022898"/>
    </source>
</evidence>
<dbReference type="GO" id="GO:0030170">
    <property type="term" value="F:pyridoxal phosphate binding"/>
    <property type="evidence" value="ECO:0007669"/>
    <property type="project" value="InterPro"/>
</dbReference>